<evidence type="ECO:0000313" key="1">
    <source>
        <dbReference type="EMBL" id="CAA9408822.1"/>
    </source>
</evidence>
<dbReference type="AlphaFoldDB" id="A0A6J4PCG3"/>
<name>A0A6J4PCG3_9CYAN</name>
<accession>A0A6J4PCG3</accession>
<organism evidence="1">
    <name type="scientific">uncultured Microcoleus sp</name>
    <dbReference type="NCBI Taxonomy" id="259945"/>
    <lineage>
        <taxon>Bacteria</taxon>
        <taxon>Bacillati</taxon>
        <taxon>Cyanobacteriota</taxon>
        <taxon>Cyanophyceae</taxon>
        <taxon>Oscillatoriophycideae</taxon>
        <taxon>Oscillatoriales</taxon>
        <taxon>Microcoleaceae</taxon>
        <taxon>Microcoleus</taxon>
        <taxon>environmental samples</taxon>
    </lineage>
</organism>
<gene>
    <name evidence="1" type="ORF">AVDCRST_MAG84-6499</name>
</gene>
<protein>
    <submittedName>
        <fullName evidence="1">Uncharacterized protein</fullName>
    </submittedName>
</protein>
<sequence length="38" mass="4313">MLVNILSGCRRNYHKTCAQAVITLICCLVKRVKSQVFC</sequence>
<dbReference type="EMBL" id="CADCTZ010001627">
    <property type="protein sequence ID" value="CAA9408822.1"/>
    <property type="molecule type" value="Genomic_DNA"/>
</dbReference>
<proteinExistence type="predicted"/>
<reference evidence="1" key="1">
    <citation type="submission" date="2020-02" db="EMBL/GenBank/DDBJ databases">
        <authorList>
            <person name="Meier V. D."/>
        </authorList>
    </citation>
    <scope>NUCLEOTIDE SEQUENCE</scope>
    <source>
        <strain evidence="1">AVDCRST_MAG84</strain>
    </source>
</reference>